<evidence type="ECO:0000313" key="9">
    <source>
        <dbReference type="EMBL" id="WKW14364.1"/>
    </source>
</evidence>
<dbReference type="KEGG" id="pspc:Strain318_000705"/>
<dbReference type="SUPFAM" id="SSF69593">
    <property type="entry name" value="Glycerol-3-phosphate (1)-acyltransferase"/>
    <property type="match status" value="1"/>
</dbReference>
<dbReference type="EC" id="2.3.1.15" evidence="3"/>
<dbReference type="InterPro" id="IPR002123">
    <property type="entry name" value="Plipid/glycerol_acylTrfase"/>
</dbReference>
<gene>
    <name evidence="8" type="ORF">Strain138_000705</name>
    <name evidence="9" type="ORF">Strain318_000705</name>
</gene>
<dbReference type="EMBL" id="CP130613">
    <property type="protein sequence ID" value="WKW14364.1"/>
    <property type="molecule type" value="Genomic_DNA"/>
</dbReference>
<protein>
    <recommendedName>
        <fullName evidence="4">Glycerol-3-phosphate acyltransferase</fullName>
        <ecNumber evidence="3">2.3.1.15</ecNumber>
    </recommendedName>
</protein>
<dbReference type="RefSeq" id="WP_367887151.1">
    <property type="nucleotide sequence ID" value="NZ_CP130612.1"/>
</dbReference>
<evidence type="ECO:0000313" key="8">
    <source>
        <dbReference type="EMBL" id="WKW11454.1"/>
    </source>
</evidence>
<evidence type="ECO:0000256" key="6">
    <source>
        <dbReference type="SAM" id="Phobius"/>
    </source>
</evidence>
<dbReference type="GO" id="GO:0012505">
    <property type="term" value="C:endomembrane system"/>
    <property type="evidence" value="ECO:0007669"/>
    <property type="project" value="UniProtKB-SubCell"/>
</dbReference>
<evidence type="ECO:0000313" key="10">
    <source>
        <dbReference type="Proteomes" id="UP001229955"/>
    </source>
</evidence>
<dbReference type="SMART" id="SM00563">
    <property type="entry name" value="PlsC"/>
    <property type="match status" value="1"/>
</dbReference>
<evidence type="ECO:0000256" key="5">
    <source>
        <dbReference type="ARBA" id="ARBA00048427"/>
    </source>
</evidence>
<evidence type="ECO:0000256" key="3">
    <source>
        <dbReference type="ARBA" id="ARBA00013113"/>
    </source>
</evidence>
<organism evidence="9 10">
    <name type="scientific">Pseudogemmatithrix spongiicola</name>
    <dbReference type="NCBI Taxonomy" id="3062599"/>
    <lineage>
        <taxon>Bacteria</taxon>
        <taxon>Pseudomonadati</taxon>
        <taxon>Gemmatimonadota</taxon>
        <taxon>Gemmatimonadia</taxon>
        <taxon>Gemmatimonadales</taxon>
        <taxon>Gemmatimonadaceae</taxon>
        <taxon>Pseudogemmatithrix</taxon>
    </lineage>
</organism>
<reference evidence="9" key="1">
    <citation type="submission" date="2023-07" db="EMBL/GenBank/DDBJ databases">
        <authorList>
            <person name="Haufschild T."/>
            <person name="Kallscheuer N."/>
            <person name="Hammer J."/>
            <person name="Kohn T."/>
            <person name="Kabuu M."/>
            <person name="Jogler M."/>
            <person name="Wohfarth N."/>
            <person name="Heuer A."/>
            <person name="Rohde M."/>
            <person name="van Teeseling M.C.F."/>
            <person name="Jogler C."/>
        </authorList>
    </citation>
    <scope>NUCLEOTIDE SEQUENCE</scope>
    <source>
        <strain evidence="8">Strain 138</strain>
        <strain evidence="9">Strain 318</strain>
    </source>
</reference>
<evidence type="ECO:0000259" key="7">
    <source>
        <dbReference type="SMART" id="SM00563"/>
    </source>
</evidence>
<dbReference type="Pfam" id="PF01553">
    <property type="entry name" value="Acyltransferase"/>
    <property type="match status" value="1"/>
</dbReference>
<dbReference type="EMBL" id="CP130612">
    <property type="protein sequence ID" value="WKW11454.1"/>
    <property type="molecule type" value="Genomic_DNA"/>
</dbReference>
<dbReference type="Proteomes" id="UP001229955">
    <property type="component" value="Chromosome"/>
</dbReference>
<feature type="domain" description="Phospholipid/glycerol acyltransferase" evidence="7">
    <location>
        <begin position="142"/>
        <end position="267"/>
    </location>
</feature>
<evidence type="ECO:0000256" key="1">
    <source>
        <dbReference type="ARBA" id="ARBA00004184"/>
    </source>
</evidence>
<sequence>MQGLSVPSWALPLAGLLTLAAAALWLWRRWTARLARRALLRFRARVDRFKLTGKRYIVQSLLADERIAAAVDAHATEHGVPRAPVWRRVETYLDEIVPSFNLFMYYQFGYAISKAALGLFYKTSLRIRDPKAFEALPRESIVIYLMNHRSNADYVLASYGLAGQVAISYAVGEWARVFPLEYLFKSFGSYFIRRRYREPLYHAVLERYVQLITRNGVTQGLFPEGGLSRDGRLRPAKIGMLDYMLGTAREPGFAERMYVVPVGLNYDRVLEDRTLLRELRTTEGGVPPSRLAQFREVLNFAVGSFGRLGTGRWKRYGRAAVVVGDPIPVAPWLADVAARGAPLFARERHERLAEVQRFCDDLMHRIGAVIPVTAVPLVCAALQTFDREVVEEQALFARIEELRDVLIAQGAEVVEPQREAGETFERAYRMLRMRRVLHREGDAFVILPRGRELISYYANGIAHLCGAYEQRVRAQDALPVDTLVGL</sequence>
<comment type="subcellular location">
    <subcellularLocation>
        <location evidence="1">Endomembrane system</location>
        <topology evidence="1">Peripheral membrane protein</topology>
    </subcellularLocation>
</comment>
<accession>A0AA49JYG6</accession>
<keyword evidence="9" id="KW-0808">Transferase</keyword>
<dbReference type="GO" id="GO:0004366">
    <property type="term" value="F:glycerol-3-phosphate O-acyltransferase activity"/>
    <property type="evidence" value="ECO:0007669"/>
    <property type="project" value="UniProtKB-EC"/>
</dbReference>
<feature type="transmembrane region" description="Helical" evidence="6">
    <location>
        <begin position="6"/>
        <end position="27"/>
    </location>
</feature>
<dbReference type="Pfam" id="PF19277">
    <property type="entry name" value="GPAT_C"/>
    <property type="match status" value="1"/>
</dbReference>
<accession>A0AA49JT02</accession>
<dbReference type="GO" id="GO:0006629">
    <property type="term" value="P:lipid metabolic process"/>
    <property type="evidence" value="ECO:0007669"/>
    <property type="project" value="InterPro"/>
</dbReference>
<keyword evidence="6" id="KW-1133">Transmembrane helix</keyword>
<evidence type="ECO:0000256" key="2">
    <source>
        <dbReference type="ARBA" id="ARBA00004765"/>
    </source>
</evidence>
<proteinExistence type="predicted"/>
<keyword evidence="6" id="KW-0812">Transmembrane</keyword>
<dbReference type="InterPro" id="IPR045520">
    <property type="entry name" value="GPAT/DHAPAT_C"/>
</dbReference>
<dbReference type="AlphaFoldDB" id="A0AA49JYG6"/>
<evidence type="ECO:0000256" key="4">
    <source>
        <dbReference type="ARBA" id="ARBA00013432"/>
    </source>
</evidence>
<dbReference type="PANTHER" id="PTHR12563:SF17">
    <property type="entry name" value="DIHYDROXYACETONE PHOSPHATE ACYLTRANSFERASE"/>
    <property type="match status" value="1"/>
</dbReference>
<comment type="pathway">
    <text evidence="2">Phospholipid metabolism; CDP-diacylglycerol biosynthesis; CDP-diacylglycerol from sn-glycerol 3-phosphate: step 1/3.</text>
</comment>
<keyword evidence="6" id="KW-0472">Membrane</keyword>
<name>A0AA49JYG6_9BACT</name>
<keyword evidence="9" id="KW-0012">Acyltransferase</keyword>
<comment type="catalytic activity">
    <reaction evidence="5">
        <text>sn-glycerol 3-phosphate + an acyl-CoA = a 1-acyl-sn-glycero-3-phosphate + CoA</text>
        <dbReference type="Rhea" id="RHEA:15325"/>
        <dbReference type="ChEBI" id="CHEBI:57287"/>
        <dbReference type="ChEBI" id="CHEBI:57597"/>
        <dbReference type="ChEBI" id="CHEBI:57970"/>
        <dbReference type="ChEBI" id="CHEBI:58342"/>
        <dbReference type="EC" id="2.3.1.15"/>
    </reaction>
</comment>
<dbReference type="InterPro" id="IPR022284">
    <property type="entry name" value="GPAT/DHAPAT"/>
</dbReference>
<dbReference type="PANTHER" id="PTHR12563">
    <property type="entry name" value="GLYCEROL-3-PHOSPHATE ACYLTRANSFERASE"/>
    <property type="match status" value="1"/>
</dbReference>
<keyword evidence="10" id="KW-1185">Reference proteome</keyword>